<comment type="subunit">
    <text evidence="7">Homodimer.</text>
</comment>
<dbReference type="PATRIC" id="fig|556287.8.peg.463"/>
<dbReference type="GO" id="GO:0019305">
    <property type="term" value="P:dTDP-rhamnose biosynthetic process"/>
    <property type="evidence" value="ECO:0007669"/>
    <property type="project" value="UniProtKB-UniRule"/>
</dbReference>
<dbReference type="EMBL" id="JMTK01000002">
    <property type="protein sequence ID" value="KJZ81768.1"/>
    <property type="molecule type" value="Genomic_DNA"/>
</dbReference>
<reference evidence="8 9" key="1">
    <citation type="journal article" date="2015" name="Phytopathology">
        <title>Genomes of Candidatus Liberibacter solanacearum haplotype A from New Zealand and the USA suggest significant genome plasticity in the species.</title>
        <authorList>
            <person name="Thompson S.M."/>
            <person name="Johnson C.P."/>
            <person name="Lu A.Y."/>
            <person name="Frampton R.A."/>
            <person name="Sullivan K.L."/>
            <person name="Fiers M.W."/>
            <person name="Crowhurst R.N."/>
            <person name="Pitman A.R."/>
            <person name="Scott I."/>
            <person name="Gudmestad N.C."/>
            <person name="Smith G.R."/>
        </authorList>
    </citation>
    <scope>NUCLEOTIDE SEQUENCE [LARGE SCALE GENOMIC DNA]</scope>
    <source>
        <strain evidence="8 9">LsoNZ1</strain>
    </source>
</reference>
<accession>A0A095A0I6</accession>
<feature type="active site" description="Proton donor" evidence="5">
    <location>
        <position position="128"/>
    </location>
</feature>
<evidence type="ECO:0000256" key="7">
    <source>
        <dbReference type="RuleBase" id="RU364069"/>
    </source>
</evidence>
<dbReference type="AlphaFoldDB" id="A0A095A0I6"/>
<evidence type="ECO:0000256" key="6">
    <source>
        <dbReference type="PIRSR" id="PIRSR600888-3"/>
    </source>
</evidence>
<comment type="catalytic activity">
    <reaction evidence="1 7">
        <text>dTDP-4-dehydro-6-deoxy-alpha-D-glucose = dTDP-4-dehydro-beta-L-rhamnose</text>
        <dbReference type="Rhea" id="RHEA:16969"/>
        <dbReference type="ChEBI" id="CHEBI:57649"/>
        <dbReference type="ChEBI" id="CHEBI:62830"/>
        <dbReference type="EC" id="5.1.3.13"/>
    </reaction>
</comment>
<organism evidence="8 9">
    <name type="scientific">Candidatus Liberibacter solanacearum</name>
    <dbReference type="NCBI Taxonomy" id="556287"/>
    <lineage>
        <taxon>Bacteria</taxon>
        <taxon>Pseudomonadati</taxon>
        <taxon>Pseudomonadota</taxon>
        <taxon>Alphaproteobacteria</taxon>
        <taxon>Hyphomicrobiales</taxon>
        <taxon>Rhizobiaceae</taxon>
        <taxon>Liberibacter</taxon>
    </lineage>
</organism>
<comment type="pathway">
    <text evidence="7">Carbohydrate biosynthesis; dTDP-L-rhamnose biosynthesis.</text>
</comment>
<dbReference type="PANTHER" id="PTHR21047:SF2">
    <property type="entry name" value="THYMIDINE DIPHOSPHO-4-KETO-RHAMNOSE 3,5-EPIMERASE"/>
    <property type="match status" value="1"/>
</dbReference>
<dbReference type="UniPathway" id="UPA00124"/>
<dbReference type="NCBIfam" id="TIGR01221">
    <property type="entry name" value="rmlC"/>
    <property type="match status" value="1"/>
</dbReference>
<evidence type="ECO:0000256" key="5">
    <source>
        <dbReference type="PIRSR" id="PIRSR600888-1"/>
    </source>
</evidence>
<dbReference type="Pfam" id="PF00908">
    <property type="entry name" value="dTDP_sugar_isom"/>
    <property type="match status" value="1"/>
</dbReference>
<dbReference type="SUPFAM" id="SSF51182">
    <property type="entry name" value="RmlC-like cupins"/>
    <property type="match status" value="1"/>
</dbReference>
<dbReference type="EC" id="5.1.3.13" evidence="3 7"/>
<protein>
    <recommendedName>
        <fullName evidence="4 7">dTDP-4-dehydrorhamnose 3,5-epimerase</fullName>
        <ecNumber evidence="3 7">5.1.3.13</ecNumber>
    </recommendedName>
    <alternativeName>
        <fullName evidence="7">Thymidine diphospho-4-keto-rhamnose 3,5-epimerase</fullName>
    </alternativeName>
</protein>
<evidence type="ECO:0000256" key="2">
    <source>
        <dbReference type="ARBA" id="ARBA00001997"/>
    </source>
</evidence>
<dbReference type="Gene3D" id="2.60.120.10">
    <property type="entry name" value="Jelly Rolls"/>
    <property type="match status" value="1"/>
</dbReference>
<evidence type="ECO:0000256" key="4">
    <source>
        <dbReference type="ARBA" id="ARBA00019595"/>
    </source>
</evidence>
<feature type="site" description="Participates in a stacking interaction with the thymidine ring of dTDP-4-oxo-6-deoxyglucose" evidence="6">
    <location>
        <position position="134"/>
    </location>
</feature>
<dbReference type="InterPro" id="IPR011051">
    <property type="entry name" value="RmlC_Cupin_sf"/>
</dbReference>
<comment type="similarity">
    <text evidence="7">Belongs to the dTDP-4-dehydrorhamnose 3,5-epimerase family.</text>
</comment>
<dbReference type="PANTHER" id="PTHR21047">
    <property type="entry name" value="DTDP-6-DEOXY-D-GLUCOSE-3,5 EPIMERASE"/>
    <property type="match status" value="1"/>
</dbReference>
<evidence type="ECO:0000256" key="1">
    <source>
        <dbReference type="ARBA" id="ARBA00001298"/>
    </source>
</evidence>
<dbReference type="InterPro" id="IPR014710">
    <property type="entry name" value="RmlC-like_jellyroll"/>
</dbReference>
<dbReference type="GO" id="GO:0008830">
    <property type="term" value="F:dTDP-4-dehydrorhamnose 3,5-epimerase activity"/>
    <property type="evidence" value="ECO:0007669"/>
    <property type="project" value="UniProtKB-UniRule"/>
</dbReference>
<dbReference type="GO" id="GO:0000271">
    <property type="term" value="P:polysaccharide biosynthetic process"/>
    <property type="evidence" value="ECO:0007669"/>
    <property type="project" value="TreeGrafter"/>
</dbReference>
<evidence type="ECO:0000256" key="3">
    <source>
        <dbReference type="ARBA" id="ARBA00012098"/>
    </source>
</evidence>
<comment type="caution">
    <text evidence="8">The sequence shown here is derived from an EMBL/GenBank/DDBJ whole genome shotgun (WGS) entry which is preliminary data.</text>
</comment>
<gene>
    <name evidence="8" type="ORF">DJ66_0492</name>
</gene>
<dbReference type="GO" id="GO:0005829">
    <property type="term" value="C:cytosol"/>
    <property type="evidence" value="ECO:0007669"/>
    <property type="project" value="TreeGrafter"/>
</dbReference>
<evidence type="ECO:0000313" key="8">
    <source>
        <dbReference type="EMBL" id="KJZ81768.1"/>
    </source>
</evidence>
<comment type="function">
    <text evidence="2 7">Catalyzes the epimerization of the C3' and C5'positions of dTDP-6-deoxy-D-xylo-4-hexulose, forming dTDP-6-deoxy-L-lyxo-4-hexulose.</text>
</comment>
<proteinExistence type="inferred from homology"/>
<dbReference type="RefSeq" id="WP_034441796.1">
    <property type="nucleotide sequence ID" value="NZ_JMTK01000002.1"/>
</dbReference>
<name>A0A095A0I6_9HYPH</name>
<dbReference type="CDD" id="cd00438">
    <property type="entry name" value="cupin_RmlC"/>
    <property type="match status" value="1"/>
</dbReference>
<evidence type="ECO:0000313" key="9">
    <source>
        <dbReference type="Proteomes" id="UP000033731"/>
    </source>
</evidence>
<keyword evidence="9" id="KW-1185">Reference proteome</keyword>
<keyword evidence="7 8" id="KW-0413">Isomerase</keyword>
<sequence>MEIINPVRILKTKILEDDRGWFSETYNDHCFKKNGFKDVFVQDNHSFSLNTGTIRGLHFQKPPHAQAKIVRCVSGRIFDVAVDVRKDSPTYGNWISLEISASSGLQIYIPIGFAHGFMTLEPNTEVIYKVTDFYSSSHDSGVLWQDKSISIRWPLLEKISPSLSDKDMNLPFLNQLDSPFAYDGFPLLPFDMERDMSCV</sequence>
<feature type="active site" description="Proton acceptor" evidence="5">
    <location>
        <position position="58"/>
    </location>
</feature>
<dbReference type="InterPro" id="IPR000888">
    <property type="entry name" value="RmlC-like"/>
</dbReference>
<dbReference type="Proteomes" id="UP000033731">
    <property type="component" value="Unassembled WGS sequence"/>
</dbReference>